<keyword evidence="3" id="KW-1185">Reference proteome</keyword>
<name>A0ABP7DND0_9SPHN</name>
<evidence type="ECO:0000313" key="2">
    <source>
        <dbReference type="EMBL" id="GAA3707610.1"/>
    </source>
</evidence>
<protein>
    <recommendedName>
        <fullName evidence="4">Cellulose-binding protein</fullName>
    </recommendedName>
</protein>
<evidence type="ECO:0008006" key="4">
    <source>
        <dbReference type="Google" id="ProtNLM"/>
    </source>
</evidence>
<feature type="compositionally biased region" description="Pro residues" evidence="1">
    <location>
        <begin position="13"/>
        <end position="23"/>
    </location>
</feature>
<dbReference type="EMBL" id="BAABBF010000003">
    <property type="protein sequence ID" value="GAA3707610.1"/>
    <property type="molecule type" value="Genomic_DNA"/>
</dbReference>
<sequence length="502" mass="54939">MVSNSPTAAPKPVANPTPAPTLPAKPGFQLGVNLGTVAYWSGERSFANLLTGSNWMDPAKGWGEVSDSEQDANGNMRPSAMPAGREVVRILTPTAEVLTGAGAIIRCTWEGTGTVSIQGNRGGGGDGPGDHSSEFRFSPNKLSDARVWLSLRNMSASDPVRNLDCREKGMARSDVFSQEFIDSLKPYGTLRFMDWSAANTNPQSAKWADRTLPGSIYQSRPQGPALEHIVALSNKLSAEPWVNVPWNADDDYITRMAQLMHDGIPANRRVYVELSNEVWNYTFPVARQAEAEGLARKLSDNGFIANLRRYAQRTGEVMRIWAKVFADRPGQLVRVAATQHGNPWTAEMVMTAPGLADNIDALATAPYFGHSFFEGARAKQTDTGLLLSDLAGEAKKTLANEGEANAAWAKKYGKRYIAYEAGQHVLETGGLTRISALNRSNLMYDIYTNYITDWKTRFNDTLMLYSSTSPISSFGAWGLREYSGQPLSETPKRRAAIAMGRK</sequence>
<reference evidence="3" key="1">
    <citation type="journal article" date="2019" name="Int. J. Syst. Evol. Microbiol.">
        <title>The Global Catalogue of Microorganisms (GCM) 10K type strain sequencing project: providing services to taxonomists for standard genome sequencing and annotation.</title>
        <authorList>
            <consortium name="The Broad Institute Genomics Platform"/>
            <consortium name="The Broad Institute Genome Sequencing Center for Infectious Disease"/>
            <person name="Wu L."/>
            <person name="Ma J."/>
        </authorList>
    </citation>
    <scope>NUCLEOTIDE SEQUENCE [LARGE SCALE GENOMIC DNA]</scope>
    <source>
        <strain evidence="3">JCM 17498</strain>
    </source>
</reference>
<evidence type="ECO:0000256" key="1">
    <source>
        <dbReference type="SAM" id="MobiDB-lite"/>
    </source>
</evidence>
<comment type="caution">
    <text evidence="2">The sequence shown here is derived from an EMBL/GenBank/DDBJ whole genome shotgun (WGS) entry which is preliminary data.</text>
</comment>
<gene>
    <name evidence="2" type="ORF">GCM10022268_16230</name>
</gene>
<feature type="region of interest" description="Disordered" evidence="1">
    <location>
        <begin position="1"/>
        <end position="25"/>
    </location>
</feature>
<proteinExistence type="predicted"/>
<organism evidence="2 3">
    <name type="scientific">Sphingomonas cynarae</name>
    <dbReference type="NCBI Taxonomy" id="930197"/>
    <lineage>
        <taxon>Bacteria</taxon>
        <taxon>Pseudomonadati</taxon>
        <taxon>Pseudomonadota</taxon>
        <taxon>Alphaproteobacteria</taxon>
        <taxon>Sphingomonadales</taxon>
        <taxon>Sphingomonadaceae</taxon>
        <taxon>Sphingomonas</taxon>
    </lineage>
</organism>
<dbReference type="Proteomes" id="UP001500523">
    <property type="component" value="Unassembled WGS sequence"/>
</dbReference>
<accession>A0ABP7DND0</accession>
<evidence type="ECO:0000313" key="3">
    <source>
        <dbReference type="Proteomes" id="UP001500523"/>
    </source>
</evidence>